<evidence type="ECO:0000313" key="4">
    <source>
        <dbReference type="EMBL" id="GFS02427.1"/>
    </source>
</evidence>
<evidence type="ECO:0000259" key="3">
    <source>
        <dbReference type="Pfam" id="PF00787"/>
    </source>
</evidence>
<accession>A0AAV4I0E2</accession>
<organism evidence="4 5">
    <name type="scientific">Elysia marginata</name>
    <dbReference type="NCBI Taxonomy" id="1093978"/>
    <lineage>
        <taxon>Eukaryota</taxon>
        <taxon>Metazoa</taxon>
        <taxon>Spiralia</taxon>
        <taxon>Lophotrochozoa</taxon>
        <taxon>Mollusca</taxon>
        <taxon>Gastropoda</taxon>
        <taxon>Heterobranchia</taxon>
        <taxon>Euthyneura</taxon>
        <taxon>Panpulmonata</taxon>
        <taxon>Sacoglossa</taxon>
        <taxon>Placobranchoidea</taxon>
        <taxon>Plakobranchidae</taxon>
        <taxon>Elysia</taxon>
    </lineage>
</organism>
<feature type="compositionally biased region" description="Polar residues" evidence="2">
    <location>
        <begin position="1"/>
        <end position="17"/>
    </location>
</feature>
<reference evidence="4 5" key="1">
    <citation type="journal article" date="2021" name="Elife">
        <title>Chloroplast acquisition without the gene transfer in kleptoplastic sea slugs, Plakobranchus ocellatus.</title>
        <authorList>
            <person name="Maeda T."/>
            <person name="Takahashi S."/>
            <person name="Yoshida T."/>
            <person name="Shimamura S."/>
            <person name="Takaki Y."/>
            <person name="Nagai Y."/>
            <person name="Toyoda A."/>
            <person name="Suzuki Y."/>
            <person name="Arimoto A."/>
            <person name="Ishii H."/>
            <person name="Satoh N."/>
            <person name="Nishiyama T."/>
            <person name="Hasebe M."/>
            <person name="Maruyama T."/>
            <person name="Minagawa J."/>
            <person name="Obokata J."/>
            <person name="Shigenobu S."/>
        </authorList>
    </citation>
    <scope>NUCLEOTIDE SEQUENCE [LARGE SCALE GENOMIC DNA]</scope>
</reference>
<dbReference type="Pfam" id="PF00787">
    <property type="entry name" value="PX"/>
    <property type="match status" value="1"/>
</dbReference>
<evidence type="ECO:0000313" key="5">
    <source>
        <dbReference type="Proteomes" id="UP000762676"/>
    </source>
</evidence>
<dbReference type="Gene3D" id="3.30.1520.10">
    <property type="entry name" value="Phox-like domain"/>
    <property type="match status" value="1"/>
</dbReference>
<dbReference type="PANTHER" id="PTHR45850">
    <property type="entry name" value="SORTING NEXIN FAMILY MEMBER"/>
    <property type="match status" value="1"/>
</dbReference>
<dbReference type="InterPro" id="IPR036871">
    <property type="entry name" value="PX_dom_sf"/>
</dbReference>
<dbReference type="AlphaFoldDB" id="A0AAV4I0E2"/>
<comment type="similarity">
    <text evidence="1">Belongs to the sorting nexin family.</text>
</comment>
<dbReference type="SUPFAM" id="SSF64268">
    <property type="entry name" value="PX domain"/>
    <property type="match status" value="1"/>
</dbReference>
<dbReference type="Gene3D" id="1.20.1270.60">
    <property type="entry name" value="Arfaptin homology (AH) domain/BAR domain"/>
    <property type="match status" value="1"/>
</dbReference>
<protein>
    <submittedName>
        <fullName evidence="4">Sorting nexin-5-like</fullName>
    </submittedName>
</protein>
<name>A0AAV4I0E2_9GAST</name>
<dbReference type="GO" id="GO:0035091">
    <property type="term" value="F:phosphatidylinositol binding"/>
    <property type="evidence" value="ECO:0007669"/>
    <property type="project" value="InterPro"/>
</dbReference>
<gene>
    <name evidence="4" type="ORF">ElyMa_004606800</name>
</gene>
<dbReference type="InterPro" id="IPR001683">
    <property type="entry name" value="PX_dom"/>
</dbReference>
<dbReference type="PANTHER" id="PTHR45850:SF2">
    <property type="entry name" value="SORTING NEXIN-5-LIKE"/>
    <property type="match status" value="1"/>
</dbReference>
<feature type="domain" description="PX" evidence="3">
    <location>
        <begin position="78"/>
        <end position="124"/>
    </location>
</feature>
<keyword evidence="5" id="KW-1185">Reference proteome</keyword>
<dbReference type="EMBL" id="BMAT01009240">
    <property type="protein sequence ID" value="GFS02427.1"/>
    <property type="molecule type" value="Genomic_DNA"/>
</dbReference>
<evidence type="ECO:0000256" key="1">
    <source>
        <dbReference type="ARBA" id="ARBA00010883"/>
    </source>
</evidence>
<dbReference type="Proteomes" id="UP000762676">
    <property type="component" value="Unassembled WGS sequence"/>
</dbReference>
<sequence length="359" mass="40841">MQRPSSKSNSNTETTFLRLSLREEDETTKPSVQTSNDKDQAPGLPLYKVLVPEAVKRAENVMFTLQVTIVAEEKGLVLLRQYEDFEWLHHNLVTNNDIRGIIVPPLPVKPLSDPKKTARKSNRKDVDDFYNTQRSFATEYSKAIKEASLTCYELKSAKGETTLGLFLDLFARYSDSLKEMHFRRVNDLIDYETSEKALEKAKPPKRQAAEEVFESTKAAFERASENGRKELNQFTQIRLASSASVLAEYAELQVKISQDFYTQLLHSRRALDKIHFGANFIRIRFPGYITSCQAERHPTIAPSQCTQDELGNSRACSLGQLSSTPTDQHARQQQSLQFRAVVFPSGRHQHARQQQSLAI</sequence>
<feature type="region of interest" description="Disordered" evidence="2">
    <location>
        <begin position="1"/>
        <end position="43"/>
    </location>
</feature>
<proteinExistence type="inferred from homology"/>
<dbReference type="InterPro" id="IPR027267">
    <property type="entry name" value="AH/BAR_dom_sf"/>
</dbReference>
<evidence type="ECO:0000256" key="2">
    <source>
        <dbReference type="SAM" id="MobiDB-lite"/>
    </source>
</evidence>
<comment type="caution">
    <text evidence="4">The sequence shown here is derived from an EMBL/GenBank/DDBJ whole genome shotgun (WGS) entry which is preliminary data.</text>
</comment>